<dbReference type="Pfam" id="PF21779">
    <property type="entry name" value="DUF6874"/>
    <property type="match status" value="1"/>
</dbReference>
<protein>
    <recommendedName>
        <fullName evidence="1">DUF6874 domain-containing protein</fullName>
    </recommendedName>
</protein>
<sequence length="60" mass="6783">MDLIACHSNGCPLDFEKLEGFDDFNLLHDVYGIDRHLNRETGALSAMFLPRCALSEKKDV</sequence>
<evidence type="ECO:0000313" key="3">
    <source>
        <dbReference type="Proteomes" id="UP001521074"/>
    </source>
</evidence>
<proteinExistence type="predicted"/>
<reference evidence="2 3" key="1">
    <citation type="submission" date="2021-12" db="EMBL/GenBank/DDBJ databases">
        <title>Genome sequence of Acetobacter sicerae DmPark20a_162.</title>
        <authorList>
            <person name="Chaston J.M."/>
        </authorList>
    </citation>
    <scope>NUCLEOTIDE SEQUENCE [LARGE SCALE GENOMIC DNA]</scope>
    <source>
        <strain evidence="2 3">DmPark20a_162</strain>
    </source>
</reference>
<keyword evidence="3" id="KW-1185">Reference proteome</keyword>
<evidence type="ECO:0000313" key="2">
    <source>
        <dbReference type="EMBL" id="MCE0745453.1"/>
    </source>
</evidence>
<dbReference type="InterPro" id="IPR049239">
    <property type="entry name" value="DUF6874"/>
</dbReference>
<gene>
    <name evidence="2" type="ORF">LWC05_16395</name>
</gene>
<dbReference type="EMBL" id="JAJSOJ010000082">
    <property type="protein sequence ID" value="MCE0745453.1"/>
    <property type="molecule type" value="Genomic_DNA"/>
</dbReference>
<dbReference type="Proteomes" id="UP001521074">
    <property type="component" value="Unassembled WGS sequence"/>
</dbReference>
<comment type="caution">
    <text evidence="2">The sequence shown here is derived from an EMBL/GenBank/DDBJ whole genome shotgun (WGS) entry which is preliminary data.</text>
</comment>
<evidence type="ECO:0000259" key="1">
    <source>
        <dbReference type="Pfam" id="PF21779"/>
    </source>
</evidence>
<accession>A0ABS8W0N7</accession>
<organism evidence="2 3">
    <name type="scientific">Acetobacter sicerae</name>
    <dbReference type="NCBI Taxonomy" id="85325"/>
    <lineage>
        <taxon>Bacteria</taxon>
        <taxon>Pseudomonadati</taxon>
        <taxon>Pseudomonadota</taxon>
        <taxon>Alphaproteobacteria</taxon>
        <taxon>Acetobacterales</taxon>
        <taxon>Acetobacteraceae</taxon>
        <taxon>Acetobacter</taxon>
    </lineage>
</organism>
<feature type="domain" description="DUF6874" evidence="1">
    <location>
        <begin position="1"/>
        <end position="53"/>
    </location>
</feature>
<name>A0ABS8W0N7_9PROT</name>